<sequence>MMIMQDLLSATEVRADFSRFIDNVVHVKPLAVKRNRDVFWSISQQITLELLSGYTIAVEYEQEEDGSFSGSLLPLNDIVCYGDTFEQMMEDAALQLIEYAQDYYKDFPKYYNSPNRKGHLPYILHVLAQENLEGVKALIRG</sequence>
<dbReference type="Gene3D" id="3.40.1620.10">
    <property type="entry name" value="YefM-like domain"/>
    <property type="match status" value="1"/>
</dbReference>
<dbReference type="Gene3D" id="3.30.160.620">
    <property type="match status" value="1"/>
</dbReference>
<dbReference type="InterPro" id="IPR035424">
    <property type="entry name" value="Antitoxin_RelB"/>
</dbReference>
<comment type="caution">
    <text evidence="1">The sequence shown here is derived from an EMBL/GenBank/DDBJ whole genome shotgun (WGS) entry which is preliminary data.</text>
</comment>
<proteinExistence type="predicted"/>
<gene>
    <name evidence="1" type="ORF">J2S25_002041</name>
</gene>
<dbReference type="Pfam" id="PF12910">
    <property type="entry name" value="PHD_like"/>
    <property type="match status" value="1"/>
</dbReference>
<accession>A0ABU0FVJ1</accession>
<reference evidence="1 2" key="1">
    <citation type="submission" date="2023-07" db="EMBL/GenBank/DDBJ databases">
        <title>Genomic Encyclopedia of Type Strains, Phase IV (KMG-IV): sequencing the most valuable type-strain genomes for metagenomic binning, comparative biology and taxonomic classification.</title>
        <authorList>
            <person name="Goeker M."/>
        </authorList>
    </citation>
    <scope>NUCLEOTIDE SEQUENCE [LARGE SCALE GENOMIC DNA]</scope>
    <source>
        <strain evidence="1 2">DSM 19598</strain>
    </source>
</reference>
<name>A0ABU0FVJ1_9BACI</name>
<dbReference type="Proteomes" id="UP001242313">
    <property type="component" value="Unassembled WGS sequence"/>
</dbReference>
<evidence type="ECO:0000313" key="1">
    <source>
        <dbReference type="EMBL" id="MDQ0413835.1"/>
    </source>
</evidence>
<dbReference type="InterPro" id="IPR035069">
    <property type="entry name" value="TTHA1013/TTHA0281-like"/>
</dbReference>
<protein>
    <submittedName>
        <fullName evidence="1">RNase H-like HicB family nuclease</fullName>
    </submittedName>
</protein>
<organism evidence="1 2">
    <name type="scientific">Mesobacillus stamsii</name>
    <dbReference type="NCBI Taxonomy" id="225347"/>
    <lineage>
        <taxon>Bacteria</taxon>
        <taxon>Bacillati</taxon>
        <taxon>Bacillota</taxon>
        <taxon>Bacilli</taxon>
        <taxon>Bacillales</taxon>
        <taxon>Bacillaceae</taxon>
        <taxon>Mesobacillus</taxon>
    </lineage>
</organism>
<dbReference type="EMBL" id="JAUSUN010000010">
    <property type="protein sequence ID" value="MDQ0413835.1"/>
    <property type="molecule type" value="Genomic_DNA"/>
</dbReference>
<keyword evidence="2" id="KW-1185">Reference proteome</keyword>
<dbReference type="SUPFAM" id="SSF143100">
    <property type="entry name" value="TTHA1013/TTHA0281-like"/>
    <property type="match status" value="1"/>
</dbReference>
<evidence type="ECO:0000313" key="2">
    <source>
        <dbReference type="Proteomes" id="UP001242313"/>
    </source>
</evidence>